<evidence type="ECO:0000313" key="1">
    <source>
        <dbReference type="EMBL" id="RPF49309.1"/>
    </source>
</evidence>
<dbReference type="GO" id="GO:0005829">
    <property type="term" value="C:cytosol"/>
    <property type="evidence" value="ECO:0007669"/>
    <property type="project" value="TreeGrafter"/>
</dbReference>
<dbReference type="PANTHER" id="PTHR43393">
    <property type="entry name" value="CYTOKININ RIBOSIDE 5'-MONOPHOSPHATE PHOSPHORIBOHYDROLASE"/>
    <property type="match status" value="1"/>
</dbReference>
<protein>
    <recommendedName>
        <fullName evidence="3">TIGR00725 family protein</fullName>
    </recommendedName>
</protein>
<dbReference type="AlphaFoldDB" id="A0A3N5AWB0"/>
<evidence type="ECO:0008006" key="3">
    <source>
        <dbReference type="Google" id="ProtNLM"/>
    </source>
</evidence>
<dbReference type="Pfam" id="PF18306">
    <property type="entry name" value="LDcluster4"/>
    <property type="match status" value="1"/>
</dbReference>
<accession>A0A3N5AWB0</accession>
<dbReference type="SUPFAM" id="SSF102405">
    <property type="entry name" value="MCP/YpsA-like"/>
    <property type="match status" value="1"/>
</dbReference>
<sequence>MEKRSWYVAVVGSASCPPEIEALAYRVGHEIARRQGILICGGRGGVMAAAARGAREGGGVTVGILPGPDRSEANPHLQVALPTGLGDARNAIIACAADVVIAVGGGYGTLSEVALALKKSKPVVALAFAFPGVPGVVAAESPVAAVELALKLVARP</sequence>
<dbReference type="NCBIfam" id="TIGR00725">
    <property type="entry name" value="TIGR00725 family protein"/>
    <property type="match status" value="1"/>
</dbReference>
<dbReference type="PROSITE" id="PS51257">
    <property type="entry name" value="PROKAR_LIPOPROTEIN"/>
    <property type="match status" value="1"/>
</dbReference>
<gene>
    <name evidence="1" type="ORF">EDD75_0114</name>
</gene>
<dbReference type="InterPro" id="IPR005268">
    <property type="entry name" value="CHP00725"/>
</dbReference>
<proteinExistence type="predicted"/>
<comment type="caution">
    <text evidence="1">The sequence shown here is derived from an EMBL/GenBank/DDBJ whole genome shotgun (WGS) entry which is preliminary data.</text>
</comment>
<dbReference type="EMBL" id="RKRE01000001">
    <property type="protein sequence ID" value="RPF49309.1"/>
    <property type="molecule type" value="Genomic_DNA"/>
</dbReference>
<dbReference type="Proteomes" id="UP000282654">
    <property type="component" value="Unassembled WGS sequence"/>
</dbReference>
<name>A0A3N5AWB0_9THEO</name>
<reference evidence="1 2" key="1">
    <citation type="submission" date="2018-11" db="EMBL/GenBank/DDBJ databases">
        <title>Genomic Encyclopedia of Type Strains, Phase IV (KMG-IV): sequencing the most valuable type-strain genomes for metagenomic binning, comparative biology and taxonomic classification.</title>
        <authorList>
            <person name="Goeker M."/>
        </authorList>
    </citation>
    <scope>NUCLEOTIDE SEQUENCE [LARGE SCALE GENOMIC DNA]</scope>
    <source>
        <strain evidence="1 2">DSM 102936</strain>
    </source>
</reference>
<dbReference type="OrthoDB" id="9794907at2"/>
<dbReference type="InterPro" id="IPR041164">
    <property type="entry name" value="LDcluster4"/>
</dbReference>
<evidence type="ECO:0000313" key="2">
    <source>
        <dbReference type="Proteomes" id="UP000282654"/>
    </source>
</evidence>
<dbReference type="InterPro" id="IPR052341">
    <property type="entry name" value="LOG_family_nucleotidases"/>
</dbReference>
<keyword evidence="2" id="KW-1185">Reference proteome</keyword>
<dbReference type="PANTHER" id="PTHR43393:SF3">
    <property type="entry name" value="LYSINE DECARBOXYLASE-LIKE PROTEIN"/>
    <property type="match status" value="1"/>
</dbReference>
<dbReference type="Gene3D" id="3.40.50.450">
    <property type="match status" value="1"/>
</dbReference>
<dbReference type="RefSeq" id="WP_123926514.1">
    <property type="nucleotide sequence ID" value="NZ_RKRE01000001.1"/>
</dbReference>
<organism evidence="1 2">
    <name type="scientific">Thermodesulfitimonas autotrophica</name>
    <dbReference type="NCBI Taxonomy" id="1894989"/>
    <lineage>
        <taxon>Bacteria</taxon>
        <taxon>Bacillati</taxon>
        <taxon>Bacillota</taxon>
        <taxon>Clostridia</taxon>
        <taxon>Thermoanaerobacterales</taxon>
        <taxon>Thermoanaerobacteraceae</taxon>
        <taxon>Thermodesulfitimonas</taxon>
    </lineage>
</organism>